<keyword evidence="3" id="KW-0732">Signal</keyword>
<proteinExistence type="predicted"/>
<feature type="compositionally biased region" description="Basic residues" evidence="2">
    <location>
        <begin position="372"/>
        <end position="384"/>
    </location>
</feature>
<feature type="compositionally biased region" description="Basic and acidic residues" evidence="2">
    <location>
        <begin position="475"/>
        <end position="488"/>
    </location>
</feature>
<dbReference type="GeneID" id="117571441"/>
<accession>A0A6P8X072</accession>
<evidence type="ECO:0000256" key="2">
    <source>
        <dbReference type="SAM" id="MobiDB-lite"/>
    </source>
</evidence>
<gene>
    <name evidence="5" type="primary">LOC117571441</name>
</gene>
<feature type="region of interest" description="Disordered" evidence="2">
    <location>
        <begin position="301"/>
        <end position="389"/>
    </location>
</feature>
<dbReference type="RefSeq" id="XP_034109476.1">
    <property type="nucleotide sequence ID" value="XM_034253585.2"/>
</dbReference>
<dbReference type="OrthoDB" id="8029436at2759"/>
<keyword evidence="4" id="KW-1185">Reference proteome</keyword>
<dbReference type="Proteomes" id="UP000515160">
    <property type="component" value="Chromosome 3"/>
</dbReference>
<reference evidence="5" key="1">
    <citation type="submission" date="2025-08" db="UniProtKB">
        <authorList>
            <consortium name="RefSeq"/>
        </authorList>
    </citation>
    <scope>IDENTIFICATION</scope>
    <source>
        <strain evidence="5">15112-1751.03</strain>
        <tissue evidence="5">Whole Adult</tissue>
    </source>
</reference>
<organism evidence="4 5">
    <name type="scientific">Drosophila albomicans</name>
    <name type="common">Fruit fly</name>
    <dbReference type="NCBI Taxonomy" id="7291"/>
    <lineage>
        <taxon>Eukaryota</taxon>
        <taxon>Metazoa</taxon>
        <taxon>Ecdysozoa</taxon>
        <taxon>Arthropoda</taxon>
        <taxon>Hexapoda</taxon>
        <taxon>Insecta</taxon>
        <taxon>Pterygota</taxon>
        <taxon>Neoptera</taxon>
        <taxon>Endopterygota</taxon>
        <taxon>Diptera</taxon>
        <taxon>Brachycera</taxon>
        <taxon>Muscomorpha</taxon>
        <taxon>Ephydroidea</taxon>
        <taxon>Drosophilidae</taxon>
        <taxon>Drosophila</taxon>
    </lineage>
</organism>
<sequence length="504" mass="57694">MRKLYCIPVCNWIRPLLLVATVLLLVNGEQKAEEHRIQRRFMWQQMDNSVMGGLMGRIFKGPTRAMKSMFGDLLPSTAGYAQNMMDFLPTETTRVKYIIRDPHTNKPMKIIKMRGSHKKLVKMLRPLPKPSVTEPTMLNYENRMRQLEKEQELIVEGKLPMTSDEALLDKYFKPQKSKPNSNEIVSGKIMEYQSWKPVYKSGEHPSSFVTMRPQPLTRLHTSIAASHENYGNHELLPKPEKLVSHRPHAEEHDEEEDDDFEQVEDENELPKHKGHQYEVTEHTGEASGELHALAPMESGFVPSHLYESPASNPSNPAPRPRSRYVHNPGSTSHTPTANTVITSTTTEAPNYPPGFLKKFREREQTKANNGKSRSKHQHHNHNHHQREQQIVYKESASDISPGYNVSFAMSSLRARLQEQQRQSKQEEQNAEMEAALVDAMNGDKWPTEVEASGSYLTSPIGPSAVAFEQPIRTPPRTEYKRQRKDVRQRGSIKFGDNPTHEDVM</sequence>
<evidence type="ECO:0000256" key="1">
    <source>
        <dbReference type="SAM" id="Coils"/>
    </source>
</evidence>
<dbReference type="AlphaFoldDB" id="A0A6P8X072"/>
<feature type="compositionally biased region" description="Acidic residues" evidence="2">
    <location>
        <begin position="252"/>
        <end position="267"/>
    </location>
</feature>
<protein>
    <submittedName>
        <fullName evidence="5">Uncharacterized protein LOC117571441 isoform X1</fullName>
    </submittedName>
</protein>
<keyword evidence="1" id="KW-0175">Coiled coil</keyword>
<feature type="chain" id="PRO_5028043236" evidence="3">
    <location>
        <begin position="29"/>
        <end position="504"/>
    </location>
</feature>
<feature type="region of interest" description="Disordered" evidence="2">
    <location>
        <begin position="464"/>
        <end position="504"/>
    </location>
</feature>
<evidence type="ECO:0000256" key="3">
    <source>
        <dbReference type="SAM" id="SignalP"/>
    </source>
</evidence>
<evidence type="ECO:0000313" key="5">
    <source>
        <dbReference type="RefSeq" id="XP_034109476.1"/>
    </source>
</evidence>
<feature type="region of interest" description="Disordered" evidence="2">
    <location>
        <begin position="244"/>
        <end position="275"/>
    </location>
</feature>
<feature type="signal peptide" evidence="3">
    <location>
        <begin position="1"/>
        <end position="28"/>
    </location>
</feature>
<evidence type="ECO:0000313" key="4">
    <source>
        <dbReference type="Proteomes" id="UP000515160"/>
    </source>
</evidence>
<name>A0A6P8X072_DROAB</name>
<feature type="coiled-coil region" evidence="1">
    <location>
        <begin position="409"/>
        <end position="436"/>
    </location>
</feature>
<feature type="compositionally biased region" description="Polar residues" evidence="2">
    <location>
        <begin position="328"/>
        <end position="348"/>
    </location>
</feature>